<evidence type="ECO:0000256" key="4">
    <source>
        <dbReference type="ARBA" id="ARBA00022722"/>
    </source>
</evidence>
<dbReference type="GO" id="GO:0046872">
    <property type="term" value="F:metal ion binding"/>
    <property type="evidence" value="ECO:0007669"/>
    <property type="project" value="UniProtKB-KW"/>
</dbReference>
<dbReference type="InterPro" id="IPR045249">
    <property type="entry name" value="HARBI1-like"/>
</dbReference>
<keyword evidence="4" id="KW-0540">Nuclease</keyword>
<evidence type="ECO:0000259" key="8">
    <source>
        <dbReference type="Pfam" id="PF13359"/>
    </source>
</evidence>
<organism evidence="9">
    <name type="scientific">Diabrotica virgifera virgifera</name>
    <name type="common">western corn rootworm</name>
    <dbReference type="NCBI Taxonomy" id="50390"/>
    <lineage>
        <taxon>Eukaryota</taxon>
        <taxon>Metazoa</taxon>
        <taxon>Ecdysozoa</taxon>
        <taxon>Arthropoda</taxon>
        <taxon>Hexapoda</taxon>
        <taxon>Insecta</taxon>
        <taxon>Pterygota</taxon>
        <taxon>Neoptera</taxon>
        <taxon>Endopterygota</taxon>
        <taxon>Coleoptera</taxon>
        <taxon>Polyphaga</taxon>
        <taxon>Cucujiformia</taxon>
        <taxon>Chrysomeloidea</taxon>
        <taxon>Chrysomelidae</taxon>
        <taxon>Galerucinae</taxon>
        <taxon>Diabroticina</taxon>
        <taxon>Diabroticites</taxon>
        <taxon>Diabrotica</taxon>
    </lineage>
</organism>
<evidence type="ECO:0000256" key="6">
    <source>
        <dbReference type="ARBA" id="ARBA00022801"/>
    </source>
</evidence>
<dbReference type="InParanoid" id="A0A6P7H7W1"/>
<dbReference type="GO" id="GO:0005634">
    <property type="term" value="C:nucleus"/>
    <property type="evidence" value="ECO:0007669"/>
    <property type="project" value="UniProtKB-SubCell"/>
</dbReference>
<proteinExistence type="inferred from homology"/>
<comment type="similarity">
    <text evidence="3">Belongs to the HARBI1 family.</text>
</comment>
<dbReference type="InterPro" id="IPR027806">
    <property type="entry name" value="HARBI1_dom"/>
</dbReference>
<keyword evidence="6" id="KW-0378">Hydrolase</keyword>
<name>A0A6P7H7W1_DIAVI</name>
<evidence type="ECO:0000256" key="5">
    <source>
        <dbReference type="ARBA" id="ARBA00022723"/>
    </source>
</evidence>
<evidence type="ECO:0000256" key="3">
    <source>
        <dbReference type="ARBA" id="ARBA00006958"/>
    </source>
</evidence>
<evidence type="ECO:0000313" key="9">
    <source>
        <dbReference type="RefSeq" id="XP_028153788.1"/>
    </source>
</evidence>
<evidence type="ECO:0000256" key="2">
    <source>
        <dbReference type="ARBA" id="ARBA00004123"/>
    </source>
</evidence>
<keyword evidence="5" id="KW-0479">Metal-binding</keyword>
<dbReference type="GO" id="GO:0016787">
    <property type="term" value="F:hydrolase activity"/>
    <property type="evidence" value="ECO:0007669"/>
    <property type="project" value="UniProtKB-KW"/>
</dbReference>
<comment type="subcellular location">
    <subcellularLocation>
        <location evidence="2">Nucleus</location>
    </subcellularLocation>
</comment>
<evidence type="ECO:0000256" key="1">
    <source>
        <dbReference type="ARBA" id="ARBA00001968"/>
    </source>
</evidence>
<dbReference type="RefSeq" id="XP_028153788.1">
    <property type="nucleotide sequence ID" value="XM_028297987.1"/>
</dbReference>
<reference evidence="9" key="1">
    <citation type="submission" date="2025-08" db="UniProtKB">
        <authorList>
            <consortium name="RefSeq"/>
        </authorList>
    </citation>
    <scope>IDENTIFICATION</scope>
    <source>
        <tissue evidence="9">Whole insect</tissue>
    </source>
</reference>
<feature type="domain" description="DDE Tnp4" evidence="8">
    <location>
        <begin position="170"/>
        <end position="324"/>
    </location>
</feature>
<gene>
    <name evidence="9" type="primary">LOC114347263</name>
</gene>
<accession>A0A6P7H7W1</accession>
<keyword evidence="7" id="KW-0539">Nucleus</keyword>
<protein>
    <submittedName>
        <fullName evidence="9">Nuclease HARBI1</fullName>
    </submittedName>
</protein>
<evidence type="ECO:0000256" key="7">
    <source>
        <dbReference type="ARBA" id="ARBA00023242"/>
    </source>
</evidence>
<comment type="cofactor">
    <cofactor evidence="1">
        <name>a divalent metal cation</name>
        <dbReference type="ChEBI" id="CHEBI:60240"/>
    </cofactor>
</comment>
<dbReference type="Pfam" id="PF13359">
    <property type="entry name" value="DDE_Tnp_4"/>
    <property type="match status" value="1"/>
</dbReference>
<dbReference type="AlphaFoldDB" id="A0A6P7H7W1"/>
<sequence length="378" mass="43589">MENFIEEALFGDDEIIPAVINEVIDLAQPPQNIIPEERQQVTRNEQYYEYTIPRYTNDAFREHFRMSRVTFERLFNCIRAVHHIEDRLVPLEKKLLFTVWVISKPESFLAAGDRFGLAKSSAHKIFYQIVDELGQITNQYIRWPNMQKIQQTANVFELRSRGIPGVVGAIDGCHIPIKQPVRNANDFYNRKGFHSIILQGVCDENGVFIDVNIGRPGRMHDARVFRLSEIYEYLTRENSILPANLHLIADSAYPLLLNLMKPFQDNGHLPEEHVVYNTKLSSIRSTIERAFGLLKCKFRRLKYLDVNNSQIASRIVLAACVLHNFILLQGNAALDEYDIVNAAPNENMIEGVHENDLLVNDASNKRREIVQICNRENN</sequence>
<dbReference type="PANTHER" id="PTHR22930:SF85">
    <property type="entry name" value="GH03217P-RELATED"/>
    <property type="match status" value="1"/>
</dbReference>
<dbReference type="PANTHER" id="PTHR22930">
    <property type="match status" value="1"/>
</dbReference>
<dbReference type="GO" id="GO:0004518">
    <property type="term" value="F:nuclease activity"/>
    <property type="evidence" value="ECO:0007669"/>
    <property type="project" value="UniProtKB-KW"/>
</dbReference>